<evidence type="ECO:0000313" key="2">
    <source>
        <dbReference type="EMBL" id="KAH3753157.1"/>
    </source>
</evidence>
<organism evidence="2 3">
    <name type="scientific">Dreissena polymorpha</name>
    <name type="common">Zebra mussel</name>
    <name type="synonym">Mytilus polymorpha</name>
    <dbReference type="NCBI Taxonomy" id="45954"/>
    <lineage>
        <taxon>Eukaryota</taxon>
        <taxon>Metazoa</taxon>
        <taxon>Spiralia</taxon>
        <taxon>Lophotrochozoa</taxon>
        <taxon>Mollusca</taxon>
        <taxon>Bivalvia</taxon>
        <taxon>Autobranchia</taxon>
        <taxon>Heteroconchia</taxon>
        <taxon>Euheterodonta</taxon>
        <taxon>Imparidentia</taxon>
        <taxon>Neoheterodontei</taxon>
        <taxon>Myida</taxon>
        <taxon>Dreissenoidea</taxon>
        <taxon>Dreissenidae</taxon>
        <taxon>Dreissena</taxon>
    </lineage>
</organism>
<dbReference type="CDD" id="cd00096">
    <property type="entry name" value="Ig"/>
    <property type="match status" value="1"/>
</dbReference>
<dbReference type="SUPFAM" id="SSF48726">
    <property type="entry name" value="Immunoglobulin"/>
    <property type="match status" value="1"/>
</dbReference>
<dbReference type="PANTHER" id="PTHR47633:SF4">
    <property type="entry name" value="MYOPALLADIN ISOFORM X1"/>
    <property type="match status" value="1"/>
</dbReference>
<dbReference type="AlphaFoldDB" id="A0A9D4DS86"/>
<dbReference type="EMBL" id="JAIWYP010000010">
    <property type="protein sequence ID" value="KAH3753157.1"/>
    <property type="molecule type" value="Genomic_DNA"/>
</dbReference>
<dbReference type="Pfam" id="PF07679">
    <property type="entry name" value="I-set"/>
    <property type="match status" value="1"/>
</dbReference>
<proteinExistence type="predicted"/>
<gene>
    <name evidence="2" type="ORF">DPMN_187788</name>
</gene>
<protein>
    <recommendedName>
        <fullName evidence="1">Immunoglobulin I-set domain-containing protein</fullName>
    </recommendedName>
</protein>
<feature type="domain" description="Immunoglobulin I-set" evidence="1">
    <location>
        <begin position="2"/>
        <end position="55"/>
    </location>
</feature>
<keyword evidence="3" id="KW-1185">Reference proteome</keyword>
<dbReference type="Proteomes" id="UP000828390">
    <property type="component" value="Unassembled WGS sequence"/>
</dbReference>
<sequence length="87" mass="9456">MKDGRVISPGGRFHMSNEGGTCHLVIDDVMSQDAGVYTCIISNNQGKSSSTAALKLNGKLTLNWLFSAKMLFNSTPGNLKYTAKYPR</sequence>
<dbReference type="InterPro" id="IPR036179">
    <property type="entry name" value="Ig-like_dom_sf"/>
</dbReference>
<dbReference type="InterPro" id="IPR013783">
    <property type="entry name" value="Ig-like_fold"/>
</dbReference>
<name>A0A9D4DS86_DREPO</name>
<reference evidence="2" key="2">
    <citation type="submission" date="2020-11" db="EMBL/GenBank/DDBJ databases">
        <authorList>
            <person name="McCartney M.A."/>
            <person name="Auch B."/>
            <person name="Kono T."/>
            <person name="Mallez S."/>
            <person name="Becker A."/>
            <person name="Gohl D.M."/>
            <person name="Silverstein K.A.T."/>
            <person name="Koren S."/>
            <person name="Bechman K.B."/>
            <person name="Herman A."/>
            <person name="Abrahante J.E."/>
            <person name="Garbe J."/>
        </authorList>
    </citation>
    <scope>NUCLEOTIDE SEQUENCE</scope>
    <source>
        <strain evidence="2">Duluth1</strain>
        <tissue evidence="2">Whole animal</tissue>
    </source>
</reference>
<dbReference type="Gene3D" id="2.60.40.10">
    <property type="entry name" value="Immunoglobulins"/>
    <property type="match status" value="1"/>
</dbReference>
<evidence type="ECO:0000259" key="1">
    <source>
        <dbReference type="Pfam" id="PF07679"/>
    </source>
</evidence>
<evidence type="ECO:0000313" key="3">
    <source>
        <dbReference type="Proteomes" id="UP000828390"/>
    </source>
</evidence>
<accession>A0A9D4DS86</accession>
<comment type="caution">
    <text evidence="2">The sequence shown here is derived from an EMBL/GenBank/DDBJ whole genome shotgun (WGS) entry which is preliminary data.</text>
</comment>
<dbReference type="InterPro" id="IPR013098">
    <property type="entry name" value="Ig_I-set"/>
</dbReference>
<reference evidence="2" key="1">
    <citation type="journal article" date="2019" name="bioRxiv">
        <title>The Genome of the Zebra Mussel, Dreissena polymorpha: A Resource for Invasive Species Research.</title>
        <authorList>
            <person name="McCartney M.A."/>
            <person name="Auch B."/>
            <person name="Kono T."/>
            <person name="Mallez S."/>
            <person name="Zhang Y."/>
            <person name="Obille A."/>
            <person name="Becker A."/>
            <person name="Abrahante J.E."/>
            <person name="Garbe J."/>
            <person name="Badalamenti J.P."/>
            <person name="Herman A."/>
            <person name="Mangelson H."/>
            <person name="Liachko I."/>
            <person name="Sullivan S."/>
            <person name="Sone E.D."/>
            <person name="Koren S."/>
            <person name="Silverstein K.A.T."/>
            <person name="Beckman K.B."/>
            <person name="Gohl D.M."/>
        </authorList>
    </citation>
    <scope>NUCLEOTIDE SEQUENCE</scope>
    <source>
        <strain evidence="2">Duluth1</strain>
        <tissue evidence="2">Whole animal</tissue>
    </source>
</reference>
<dbReference type="PANTHER" id="PTHR47633">
    <property type="entry name" value="IMMUNOGLOBULIN"/>
    <property type="match status" value="1"/>
</dbReference>